<dbReference type="SUPFAM" id="SSF52540">
    <property type="entry name" value="P-loop containing nucleoside triphosphate hydrolases"/>
    <property type="match status" value="2"/>
</dbReference>
<keyword evidence="4" id="KW-0347">Helicase</keyword>
<dbReference type="RefSeq" id="WP_275420276.1">
    <property type="nucleotide sequence ID" value="NZ_CP106877.1"/>
</dbReference>
<dbReference type="GO" id="GO:0004386">
    <property type="term" value="F:helicase activity"/>
    <property type="evidence" value="ECO:0007669"/>
    <property type="project" value="UniProtKB-KW"/>
</dbReference>
<dbReference type="Proteomes" id="UP001164726">
    <property type="component" value="Chromosome"/>
</dbReference>
<dbReference type="CDD" id="cd18012">
    <property type="entry name" value="DEXQc_arch_SWI2_SNF2"/>
    <property type="match status" value="1"/>
</dbReference>
<protein>
    <submittedName>
        <fullName evidence="4">DEAD/DEAH box helicase</fullName>
    </submittedName>
</protein>
<dbReference type="CDD" id="cd18793">
    <property type="entry name" value="SF2_C_SNF"/>
    <property type="match status" value="1"/>
</dbReference>
<sequence length="1042" mass="121956">MNKLKQLEIHCSVLPNGDFFLYATKDGYAVSNDEWVPLFFQWHKESYFGNMVEKADTKSLKQTGKMIFDGVILDCFQGLSLFATEPFNSFVQWEFDECSQTMLSIAPLIYEKIIQKQWNIEFASHEEGLSVTFKIPDDVWDEFVPSFWDEDISDFWLSSHGNENVPKRMRTFVTFLFQHGIDRYLKGHGKKYEMALQRKQLLNHPSFAQLPLQTFFDGKRFLQWIGLTEDEKPFSIGLRLEEPHEEGEWWKLEVVLTDKKNRDRMLSYSHPLKGRRISKTWKAFFQEVDEEISRIGELFPWLKKEQNDEISDKKPVLKAELTEDEAWEFLTNTSEILLQLDIDIFLPAWWEALKKATPSLKARVKSSVKGPALIGMDTLMNFEWRLAMNGVDLSEEQFRRLVNEKRKLIQMNGRWMKLDPAFIKKVQKMMDQAERTGIRLQDLIQQELLYGEGEKEESVGETSMEEDVMKIQFELQPKLRTFIQNISSMTEIPSYPVPKDFCGILRPYQEKGMSWLYFLRQHRFGACLADDMGLGKTIQFIAYLLLVKEREPETKPTLIICPTSVLGNWQRELERFAPKLKIYLHYGPNRLKGKAFKQQLSSAFNGKESLDERNPVHVFDDSTFVKKGEIDRNHLKDHEQNPLIGTELMVEDTETSHLSVDKSFQSNVDVVLTTYGLAHLDFEELTDIHWGTIVLDEAQNIKNAETKQSRAIRKLQGDHHIALTGTPMENRLSELWSIFDFINKGYLGSLSQFQKQYILPIERDHDQRKIEELRRLIRPFLLRRTKRDQEVELNLPDKLEQKEYCPLTVEQAALYEQLVKDTFEQLNQLTEFERKGLVLRLLGKLKQLCNHPALYLKQTEDLKLEEIIHRSTKLEKLVELADTILDQGERGLIFTQYIGMGQMIQRILEQKYKIAVPFLNGSMPKQKRDELISAFQKGEYPFLLLSLKAGGTGLNLTAANHVIHYDRWWNPAVENQATDRAYRIGQKKFVHVHKMITTGTLEEKIDQMLEKKQALNDEIIQSDKWITDMKNDELYDLLRLEK</sequence>
<dbReference type="Pfam" id="PF00176">
    <property type="entry name" value="SNF2-rel_dom"/>
    <property type="match status" value="1"/>
</dbReference>
<feature type="domain" description="Helicase ATP-binding" evidence="2">
    <location>
        <begin position="517"/>
        <end position="745"/>
    </location>
</feature>
<accession>A0A9E8M0M8</accession>
<gene>
    <name evidence="4" type="ORF">OE105_11285</name>
</gene>
<dbReference type="SMART" id="SM00487">
    <property type="entry name" value="DEXDc"/>
    <property type="match status" value="1"/>
</dbReference>
<dbReference type="Gene3D" id="3.40.50.300">
    <property type="entry name" value="P-loop containing nucleotide triphosphate hydrolases"/>
    <property type="match status" value="1"/>
</dbReference>
<dbReference type="FunFam" id="3.40.50.300:FF:000533">
    <property type="entry name" value="Helicase, Snf2 family"/>
    <property type="match status" value="1"/>
</dbReference>
<feature type="domain" description="Helicase C-terminal" evidence="3">
    <location>
        <begin position="876"/>
        <end position="1030"/>
    </location>
</feature>
<evidence type="ECO:0000259" key="2">
    <source>
        <dbReference type="PROSITE" id="PS51192"/>
    </source>
</evidence>
<dbReference type="InterPro" id="IPR038718">
    <property type="entry name" value="SNF2-like_sf"/>
</dbReference>
<dbReference type="InterPro" id="IPR022138">
    <property type="entry name" value="DUF3670"/>
</dbReference>
<dbReference type="KEGG" id="fhl:OE105_11285"/>
<dbReference type="Gene3D" id="3.40.50.10810">
    <property type="entry name" value="Tandem AAA-ATPase domain"/>
    <property type="match status" value="2"/>
</dbReference>
<evidence type="ECO:0000259" key="3">
    <source>
        <dbReference type="PROSITE" id="PS51194"/>
    </source>
</evidence>
<reference evidence="4" key="1">
    <citation type="submission" date="2022-09" db="EMBL/GenBank/DDBJ databases">
        <title>Complete Genomes of Fervidibacillus albus and Fervidibacillus halotolerans isolated from tidal flat sediments.</title>
        <authorList>
            <person name="Kwon K.K."/>
            <person name="Yang S.-H."/>
            <person name="Park M.J."/>
            <person name="Oh H.-M."/>
        </authorList>
    </citation>
    <scope>NUCLEOTIDE SEQUENCE</scope>
    <source>
        <strain evidence="4">MEBiC13594</strain>
    </source>
</reference>
<dbReference type="GO" id="GO:0005524">
    <property type="term" value="F:ATP binding"/>
    <property type="evidence" value="ECO:0007669"/>
    <property type="project" value="InterPro"/>
</dbReference>
<dbReference type="PROSITE" id="PS51192">
    <property type="entry name" value="HELICASE_ATP_BIND_1"/>
    <property type="match status" value="1"/>
</dbReference>
<organism evidence="4 5">
    <name type="scientific">Fervidibacillus halotolerans</name>
    <dbReference type="NCBI Taxonomy" id="2980027"/>
    <lineage>
        <taxon>Bacteria</taxon>
        <taxon>Bacillati</taxon>
        <taxon>Bacillota</taxon>
        <taxon>Bacilli</taxon>
        <taxon>Bacillales</taxon>
        <taxon>Bacillaceae</taxon>
        <taxon>Fervidibacillus</taxon>
    </lineage>
</organism>
<dbReference type="GO" id="GO:0016787">
    <property type="term" value="F:hydrolase activity"/>
    <property type="evidence" value="ECO:0007669"/>
    <property type="project" value="UniProtKB-KW"/>
</dbReference>
<dbReference type="SMART" id="SM00490">
    <property type="entry name" value="HELICc"/>
    <property type="match status" value="1"/>
</dbReference>
<dbReference type="Pfam" id="PF00271">
    <property type="entry name" value="Helicase_C"/>
    <property type="match status" value="1"/>
</dbReference>
<dbReference type="InterPro" id="IPR000330">
    <property type="entry name" value="SNF2_N"/>
</dbReference>
<evidence type="ECO:0000256" key="1">
    <source>
        <dbReference type="ARBA" id="ARBA00022801"/>
    </source>
</evidence>
<dbReference type="PANTHER" id="PTHR10799">
    <property type="entry name" value="SNF2/RAD54 HELICASE FAMILY"/>
    <property type="match status" value="1"/>
</dbReference>
<evidence type="ECO:0000313" key="5">
    <source>
        <dbReference type="Proteomes" id="UP001164726"/>
    </source>
</evidence>
<dbReference type="InterPro" id="IPR049730">
    <property type="entry name" value="SNF2/RAD54-like_C"/>
</dbReference>
<keyword evidence="5" id="KW-1185">Reference proteome</keyword>
<dbReference type="AlphaFoldDB" id="A0A9E8M0M8"/>
<keyword evidence="1" id="KW-0378">Hydrolase</keyword>
<dbReference type="InterPro" id="IPR027417">
    <property type="entry name" value="P-loop_NTPase"/>
</dbReference>
<dbReference type="InterPro" id="IPR014001">
    <property type="entry name" value="Helicase_ATP-bd"/>
</dbReference>
<proteinExistence type="predicted"/>
<evidence type="ECO:0000313" key="4">
    <source>
        <dbReference type="EMBL" id="WAA12144.1"/>
    </source>
</evidence>
<name>A0A9E8M0M8_9BACI</name>
<dbReference type="EMBL" id="CP106877">
    <property type="protein sequence ID" value="WAA12144.1"/>
    <property type="molecule type" value="Genomic_DNA"/>
</dbReference>
<dbReference type="PROSITE" id="PS51194">
    <property type="entry name" value="HELICASE_CTER"/>
    <property type="match status" value="1"/>
</dbReference>
<keyword evidence="4" id="KW-0067">ATP-binding</keyword>
<dbReference type="Pfam" id="PF12419">
    <property type="entry name" value="DUF3670"/>
    <property type="match status" value="1"/>
</dbReference>
<dbReference type="InterPro" id="IPR001650">
    <property type="entry name" value="Helicase_C-like"/>
</dbReference>
<keyword evidence="4" id="KW-0547">Nucleotide-binding</keyword>